<keyword evidence="8" id="KW-0239">DNA-directed DNA polymerase</keyword>
<dbReference type="EC" id="2.7.7.7" evidence="2"/>
<dbReference type="SUPFAM" id="SSF56672">
    <property type="entry name" value="DNA/RNA polymerases"/>
    <property type="match status" value="1"/>
</dbReference>
<dbReference type="SUPFAM" id="SSF53098">
    <property type="entry name" value="Ribonuclease H-like"/>
    <property type="match status" value="1"/>
</dbReference>
<feature type="compositionally biased region" description="Acidic residues" evidence="12">
    <location>
        <begin position="554"/>
        <end position="565"/>
    </location>
</feature>
<dbReference type="InterPro" id="IPR020045">
    <property type="entry name" value="DNA_polI_H3TH"/>
</dbReference>
<dbReference type="GO" id="GO:0006302">
    <property type="term" value="P:double-strand break repair"/>
    <property type="evidence" value="ECO:0007669"/>
    <property type="project" value="TreeGrafter"/>
</dbReference>
<feature type="domain" description="DNA-directed DNA polymerase family A palm" evidence="14">
    <location>
        <begin position="792"/>
        <end position="1000"/>
    </location>
</feature>
<dbReference type="Gene3D" id="3.30.420.10">
    <property type="entry name" value="Ribonuclease H-like superfamily/Ribonuclease H"/>
    <property type="match status" value="1"/>
</dbReference>
<dbReference type="CDD" id="cd08637">
    <property type="entry name" value="DNA_pol_A_pol_I_C"/>
    <property type="match status" value="1"/>
</dbReference>
<dbReference type="RefSeq" id="WP_013564790.1">
    <property type="nucleotide sequence ID" value="NC_014962.1"/>
</dbReference>
<keyword evidence="16" id="KW-1185">Reference proteome</keyword>
<evidence type="ECO:0000256" key="4">
    <source>
        <dbReference type="ARBA" id="ARBA00022679"/>
    </source>
</evidence>
<dbReference type="Proteomes" id="UP000008631">
    <property type="component" value="Chromosome"/>
</dbReference>
<evidence type="ECO:0000259" key="13">
    <source>
        <dbReference type="SMART" id="SM00475"/>
    </source>
</evidence>
<dbReference type="InterPro" id="IPR001098">
    <property type="entry name" value="DNA-dir_DNA_pol_A_palm_dom"/>
</dbReference>
<dbReference type="FunFam" id="1.20.1060.10:FF:000001">
    <property type="entry name" value="DNA polymerase I"/>
    <property type="match status" value="1"/>
</dbReference>
<dbReference type="PROSITE" id="PS00447">
    <property type="entry name" value="DNA_POLYMERASE_A"/>
    <property type="match status" value="1"/>
</dbReference>
<keyword evidence="4" id="KW-0808">Transferase</keyword>
<dbReference type="InterPro" id="IPR036397">
    <property type="entry name" value="RNaseH_sf"/>
</dbReference>
<dbReference type="InterPro" id="IPR036279">
    <property type="entry name" value="5-3_exonuclease_C_sf"/>
</dbReference>
<keyword evidence="9" id="KW-0238">DNA-binding</keyword>
<dbReference type="FunCoup" id="E8R2K2">
    <property type="interactions" value="442"/>
</dbReference>
<dbReference type="PANTHER" id="PTHR10133">
    <property type="entry name" value="DNA POLYMERASE I"/>
    <property type="match status" value="1"/>
</dbReference>
<dbReference type="FunFam" id="1.10.150.20:FF:000002">
    <property type="entry name" value="DNA polymerase I"/>
    <property type="match status" value="1"/>
</dbReference>
<dbReference type="CDD" id="cd09859">
    <property type="entry name" value="PIN_53EXO"/>
    <property type="match status" value="1"/>
</dbReference>
<dbReference type="PRINTS" id="PR00868">
    <property type="entry name" value="DNAPOLI"/>
</dbReference>
<evidence type="ECO:0000256" key="7">
    <source>
        <dbReference type="ARBA" id="ARBA00022763"/>
    </source>
</evidence>
<accession>E8R2K2</accession>
<dbReference type="eggNOG" id="COG0258">
    <property type="taxonomic scope" value="Bacteria"/>
</dbReference>
<organism evidence="15 16">
    <name type="scientific">Isosphaera pallida (strain ATCC 43644 / DSM 9630 / IS1B)</name>
    <dbReference type="NCBI Taxonomy" id="575540"/>
    <lineage>
        <taxon>Bacteria</taxon>
        <taxon>Pseudomonadati</taxon>
        <taxon>Planctomycetota</taxon>
        <taxon>Planctomycetia</taxon>
        <taxon>Isosphaerales</taxon>
        <taxon>Isosphaeraceae</taxon>
        <taxon>Isosphaera</taxon>
    </lineage>
</organism>
<evidence type="ECO:0000256" key="5">
    <source>
        <dbReference type="ARBA" id="ARBA00022695"/>
    </source>
</evidence>
<feature type="region of interest" description="Disordered" evidence="12">
    <location>
        <begin position="520"/>
        <end position="582"/>
    </location>
</feature>
<dbReference type="InParanoid" id="E8R2K2"/>
<dbReference type="GO" id="GO:0003677">
    <property type="term" value="F:DNA binding"/>
    <property type="evidence" value="ECO:0007669"/>
    <property type="project" value="UniProtKB-KW"/>
</dbReference>
<dbReference type="AlphaFoldDB" id="E8R2K2"/>
<name>E8R2K2_ISOPI</name>
<evidence type="ECO:0000259" key="14">
    <source>
        <dbReference type="SMART" id="SM00482"/>
    </source>
</evidence>
<dbReference type="GO" id="GO:0006261">
    <property type="term" value="P:DNA-templated DNA replication"/>
    <property type="evidence" value="ECO:0007669"/>
    <property type="project" value="InterPro"/>
</dbReference>
<feature type="domain" description="5'-3' exonuclease" evidence="13">
    <location>
        <begin position="4"/>
        <end position="263"/>
    </location>
</feature>
<dbReference type="InterPro" id="IPR020046">
    <property type="entry name" value="5-3_exonucl_a-hlix_arch_N"/>
</dbReference>
<dbReference type="GO" id="GO:0008409">
    <property type="term" value="F:5'-3' exonuclease activity"/>
    <property type="evidence" value="ECO:0007669"/>
    <property type="project" value="InterPro"/>
</dbReference>
<reference key="1">
    <citation type="submission" date="2010-11" db="EMBL/GenBank/DDBJ databases">
        <title>The complete sequence of chromosome of Isophaera pallida ATCC 43644.</title>
        <authorList>
            <consortium name="US DOE Joint Genome Institute (JGI-PGF)"/>
            <person name="Lucas S."/>
            <person name="Copeland A."/>
            <person name="Lapidus A."/>
            <person name="Bruce D."/>
            <person name="Goodwin L."/>
            <person name="Pitluck S."/>
            <person name="Kyrpides N."/>
            <person name="Mavromatis K."/>
            <person name="Pagani I."/>
            <person name="Ivanova N."/>
            <person name="Saunders E."/>
            <person name="Brettin T."/>
            <person name="Detter J.C."/>
            <person name="Han C."/>
            <person name="Tapia R."/>
            <person name="Land M."/>
            <person name="Hauser L."/>
            <person name="Markowitz V."/>
            <person name="Cheng J.-F."/>
            <person name="Hugenholtz P."/>
            <person name="Woyke T."/>
            <person name="Wu D."/>
            <person name="Eisen J.A."/>
        </authorList>
    </citation>
    <scope>NUCLEOTIDE SEQUENCE</scope>
    <source>
        <strain>ATCC 43644</strain>
    </source>
</reference>
<protein>
    <recommendedName>
        <fullName evidence="3">DNA polymerase I</fullName>
        <ecNumber evidence="2">2.7.7.7</ecNumber>
    </recommendedName>
</protein>
<dbReference type="Gene3D" id="3.40.50.1010">
    <property type="entry name" value="5'-nuclease"/>
    <property type="match status" value="1"/>
</dbReference>
<dbReference type="PANTHER" id="PTHR10133:SF27">
    <property type="entry name" value="DNA POLYMERASE NU"/>
    <property type="match status" value="1"/>
</dbReference>
<dbReference type="InterPro" id="IPR002298">
    <property type="entry name" value="DNA_polymerase_A"/>
</dbReference>
<dbReference type="SUPFAM" id="SSF47807">
    <property type="entry name" value="5' to 3' exonuclease, C-terminal subdomain"/>
    <property type="match status" value="1"/>
</dbReference>
<evidence type="ECO:0000256" key="10">
    <source>
        <dbReference type="ARBA" id="ARBA00023204"/>
    </source>
</evidence>
<keyword evidence="7" id="KW-0227">DNA damage</keyword>
<evidence type="ECO:0000256" key="9">
    <source>
        <dbReference type="ARBA" id="ARBA00023125"/>
    </source>
</evidence>
<feature type="compositionally biased region" description="Basic residues" evidence="12">
    <location>
        <begin position="537"/>
        <end position="548"/>
    </location>
</feature>
<dbReference type="STRING" id="575540.Isop_1922"/>
<reference evidence="15 16" key="2">
    <citation type="journal article" date="2011" name="Stand. Genomic Sci.">
        <title>Complete genome sequence of Isosphaera pallida type strain (IS1B).</title>
        <authorList>
            <consortium name="US DOE Joint Genome Institute (JGI-PGF)"/>
            <person name="Goker M."/>
            <person name="Cleland D."/>
            <person name="Saunders E."/>
            <person name="Lapidus A."/>
            <person name="Nolan M."/>
            <person name="Lucas S."/>
            <person name="Hammon N."/>
            <person name="Deshpande S."/>
            <person name="Cheng J.F."/>
            <person name="Tapia R."/>
            <person name="Han C."/>
            <person name="Goodwin L."/>
            <person name="Pitluck S."/>
            <person name="Liolios K."/>
            <person name="Pagani I."/>
            <person name="Ivanova N."/>
            <person name="Mavromatis K."/>
            <person name="Pati A."/>
            <person name="Chen A."/>
            <person name="Palaniappan K."/>
            <person name="Land M."/>
            <person name="Hauser L."/>
            <person name="Chang Y.J."/>
            <person name="Jeffries C.D."/>
            <person name="Detter J.C."/>
            <person name="Beck B."/>
            <person name="Woyke T."/>
            <person name="Bristow J."/>
            <person name="Eisen J.A."/>
            <person name="Markowitz V."/>
            <person name="Hugenholtz P."/>
            <person name="Kyrpides N.C."/>
            <person name="Klenk H.P."/>
        </authorList>
    </citation>
    <scope>NUCLEOTIDE SEQUENCE [LARGE SCALE GENOMIC DNA]</scope>
    <source>
        <strain evidence="16">ATCC 43644 / DSM 9630 / IS1B</strain>
    </source>
</reference>
<comment type="similarity">
    <text evidence="1">Belongs to the DNA polymerase type-A family.</text>
</comment>
<dbReference type="Pfam" id="PF02739">
    <property type="entry name" value="5_3_exonuc_N"/>
    <property type="match status" value="1"/>
</dbReference>
<dbReference type="InterPro" id="IPR043502">
    <property type="entry name" value="DNA/RNA_pol_sf"/>
</dbReference>
<dbReference type="KEGG" id="ipa:Isop_1922"/>
<gene>
    <name evidence="15" type="ordered locus">Isop_1922</name>
</gene>
<keyword evidence="6" id="KW-0235">DNA replication</keyword>
<dbReference type="GO" id="GO:0003887">
    <property type="term" value="F:DNA-directed DNA polymerase activity"/>
    <property type="evidence" value="ECO:0007669"/>
    <property type="project" value="UniProtKB-KW"/>
</dbReference>
<dbReference type="InterPro" id="IPR008918">
    <property type="entry name" value="HhH2"/>
</dbReference>
<dbReference type="InterPro" id="IPR012337">
    <property type="entry name" value="RNaseH-like_sf"/>
</dbReference>
<evidence type="ECO:0000256" key="8">
    <source>
        <dbReference type="ARBA" id="ARBA00022932"/>
    </source>
</evidence>
<proteinExistence type="inferred from homology"/>
<dbReference type="InterPro" id="IPR019760">
    <property type="entry name" value="DNA-dir_DNA_pol_A_CS"/>
</dbReference>
<dbReference type="EMBL" id="CP002353">
    <property type="protein sequence ID" value="ADV62502.1"/>
    <property type="molecule type" value="Genomic_DNA"/>
</dbReference>
<sequence>MSSKRPTLYLLDSFALIYQVFHAIPLMTGPVGQPTNAVFGILRDLLNLRRQRKPDLMAAAWDAPGPVFRSEIDPSYKATRKDQPEDLTPQLDVIARALEGFRVPVVAVPGFEADDVLATLARRGAAAGYDVILCTSDKDARQLLTDPAIRLLNLRKGQIIDAAAHRAEWGIGPERVVDALALTGDAVDNVPGVPGIGLKTAVKLLNEFGTLDQLLEAARAGRVPGKKGQALVEHAEALDRARRLIQLRDDLPLKFDPHALVTRPPDVEALQTLCRQCGFHKFLPEIEADAARWGILPASSVAGPGPGQIPAPVPVPEPVSSIAPMPAPPLQANDPLRSIDSHHNQPQQSFIPNTETTEIRPVWSATSAPSSVGNERPIWSTAEYRLVNHPEELAKVAAELAGASQLGLWTVPGSPDLHRAAWVGLALSSEPGRGWYFPFMGPPGATVIPAQTARDLLTPLLENPRIAWHAHDLKAHLRVLKRHGWTLAGKGVDPMVLSYLLESGERNHTAPELAKRFLNHTLSRPPEPNASATTTRSKPKANPKRGRSRSQADASEETNPDDETPDVVGLPQTTGTPPRDGFLVFADDPHQDGPAAVPPERLALWAVEWADASARLGQVLAQRVAAEGLERLYDTLERPLIEILADMEEAGVALDRARLRQLSRDFSARLTDLERQAHQLAGEPFNLSSPPQLRVILFERLGLPPRGKTPKGEASTAQEVLEELAALHQLPKVLLEHRRIEKLKNTYLDALPNLTHPDGRIRATFNQGVTATGRLSSSEPNLQNIPVRTEEGRQVRQAFVAGDPARQVLLTADYSQIELRVLAHFSRDPALLRAFEEDRDIHADVAAKIFGVALDSVTSDQRRMAKTVNFGVIYGLSAHGLASRLGISQSEAAAFINAYFDQYPHVEAFMTRVLTQARDTGRVETLEGRRRAINGIKHVEGRHRNLAERTAINTVIQGSAADLIKRAMIAVDQRLKETKLPARMILQIHDELLFEVERDALTETARLVQEAMIHAATLETPLKVDLAAGPNWLDVEPLEI</sequence>
<evidence type="ECO:0000256" key="3">
    <source>
        <dbReference type="ARBA" id="ARBA00020311"/>
    </source>
</evidence>
<evidence type="ECO:0000256" key="12">
    <source>
        <dbReference type="SAM" id="MobiDB-lite"/>
    </source>
</evidence>
<evidence type="ECO:0000256" key="1">
    <source>
        <dbReference type="ARBA" id="ARBA00007705"/>
    </source>
</evidence>
<dbReference type="InterPro" id="IPR002421">
    <property type="entry name" value="5-3_exonuclease"/>
</dbReference>
<comment type="catalytic activity">
    <reaction evidence="11">
        <text>DNA(n) + a 2'-deoxyribonucleoside 5'-triphosphate = DNA(n+1) + diphosphate</text>
        <dbReference type="Rhea" id="RHEA:22508"/>
        <dbReference type="Rhea" id="RHEA-COMP:17339"/>
        <dbReference type="Rhea" id="RHEA-COMP:17340"/>
        <dbReference type="ChEBI" id="CHEBI:33019"/>
        <dbReference type="ChEBI" id="CHEBI:61560"/>
        <dbReference type="ChEBI" id="CHEBI:173112"/>
        <dbReference type="EC" id="2.7.7.7"/>
    </reaction>
</comment>
<dbReference type="HOGENOM" id="CLU_004675_0_0_0"/>
<dbReference type="Gene3D" id="3.30.70.370">
    <property type="match status" value="1"/>
</dbReference>
<dbReference type="SMART" id="SM00279">
    <property type="entry name" value="HhH2"/>
    <property type="match status" value="1"/>
</dbReference>
<keyword evidence="10" id="KW-0234">DNA repair</keyword>
<dbReference type="SUPFAM" id="SSF88723">
    <property type="entry name" value="PIN domain-like"/>
    <property type="match status" value="1"/>
</dbReference>
<evidence type="ECO:0000256" key="6">
    <source>
        <dbReference type="ARBA" id="ARBA00022705"/>
    </source>
</evidence>
<dbReference type="SMART" id="SM00482">
    <property type="entry name" value="POLAc"/>
    <property type="match status" value="1"/>
</dbReference>
<dbReference type="FunFam" id="1.10.150.20:FF:000003">
    <property type="entry name" value="DNA polymerase I"/>
    <property type="match status" value="1"/>
</dbReference>
<dbReference type="Gene3D" id="1.10.150.20">
    <property type="entry name" value="5' to 3' exonuclease, C-terminal subdomain"/>
    <property type="match status" value="2"/>
</dbReference>
<evidence type="ECO:0000313" key="15">
    <source>
        <dbReference type="EMBL" id="ADV62502.1"/>
    </source>
</evidence>
<dbReference type="Gene3D" id="1.20.1060.10">
    <property type="entry name" value="Taq DNA Polymerase, Chain T, domain 4"/>
    <property type="match status" value="1"/>
</dbReference>
<evidence type="ECO:0000313" key="16">
    <source>
        <dbReference type="Proteomes" id="UP000008631"/>
    </source>
</evidence>
<dbReference type="Pfam" id="PF01367">
    <property type="entry name" value="5_3_exonuc"/>
    <property type="match status" value="1"/>
</dbReference>
<evidence type="ECO:0000256" key="11">
    <source>
        <dbReference type="ARBA" id="ARBA00049244"/>
    </source>
</evidence>
<dbReference type="CDD" id="cd09898">
    <property type="entry name" value="H3TH_53EXO"/>
    <property type="match status" value="1"/>
</dbReference>
<dbReference type="SMART" id="SM00475">
    <property type="entry name" value="53EXOc"/>
    <property type="match status" value="1"/>
</dbReference>
<dbReference type="Pfam" id="PF00476">
    <property type="entry name" value="DNA_pol_A"/>
    <property type="match status" value="1"/>
</dbReference>
<keyword evidence="5" id="KW-0548">Nucleotidyltransferase</keyword>
<evidence type="ECO:0000256" key="2">
    <source>
        <dbReference type="ARBA" id="ARBA00012417"/>
    </source>
</evidence>
<dbReference type="InterPro" id="IPR029060">
    <property type="entry name" value="PIN-like_dom_sf"/>
</dbReference>
<dbReference type="eggNOG" id="COG0749">
    <property type="taxonomic scope" value="Bacteria"/>
</dbReference>